<dbReference type="EMBL" id="BTFZ01000011">
    <property type="protein sequence ID" value="GMM35802.1"/>
    <property type="molecule type" value="Genomic_DNA"/>
</dbReference>
<evidence type="ECO:0000256" key="3">
    <source>
        <dbReference type="ARBA" id="ARBA00029631"/>
    </source>
</evidence>
<feature type="region of interest" description="Disordered" evidence="4">
    <location>
        <begin position="1"/>
        <end position="24"/>
    </location>
</feature>
<dbReference type="AlphaFoldDB" id="A0AAV5QLZ0"/>
<dbReference type="GeneID" id="90073777"/>
<dbReference type="GO" id="GO:0000266">
    <property type="term" value="P:mitochondrial fission"/>
    <property type="evidence" value="ECO:0007669"/>
    <property type="project" value="TreeGrafter"/>
</dbReference>
<proteinExistence type="inferred from homology"/>
<evidence type="ECO:0000256" key="4">
    <source>
        <dbReference type="SAM" id="MobiDB-lite"/>
    </source>
</evidence>
<gene>
    <name evidence="5" type="ORF">DASC09_031270</name>
</gene>
<comment type="caution">
    <text evidence="5">The sequence shown here is derived from an EMBL/GenBank/DDBJ whole genome shotgun (WGS) entry which is preliminary data.</text>
</comment>
<name>A0AAV5QLZ0_9ASCO</name>
<dbReference type="RefSeq" id="XP_064852798.1">
    <property type="nucleotide sequence ID" value="XM_064996726.1"/>
</dbReference>
<sequence length="367" mass="41192">MDSSPLKHNTPRSDDNEDDPVGSNLRYVGYGQRLKQLFTDFGKYIYSEKSHLFGAIRESDGLGKELSSISKTLKTSGENSQLMSESAPKILIEEGSILAKQAGPAGKRAISLANESSIISQAKYLGKSATTVAKQTRNTSQELQILTKQSQLPSMITSQMVKPAIGKVRMTSGRIRKAVDIQEMISGALDKTENRSDEQRFRRQKIKMKIIKVCGIMSWTYIGGDVLHETMKEYYRELGSESSTDEMNAARESNYKLVFVERTLFHSISTIAIPSVAIKYILKFSGENIFNSTTYEYLHGLASNSRLFPFLARKFGGMSDNFMKQIFYKGGPFLAVSIIFPLIPKYCDKVIETSLDNSLRKFWKKLA</sequence>
<dbReference type="Proteomes" id="UP001360560">
    <property type="component" value="Unassembled WGS sequence"/>
</dbReference>
<reference evidence="5 6" key="1">
    <citation type="journal article" date="2023" name="Elife">
        <title>Identification of key yeast species and microbe-microbe interactions impacting larval growth of Drosophila in the wild.</title>
        <authorList>
            <person name="Mure A."/>
            <person name="Sugiura Y."/>
            <person name="Maeda R."/>
            <person name="Honda K."/>
            <person name="Sakurai N."/>
            <person name="Takahashi Y."/>
            <person name="Watada M."/>
            <person name="Katoh T."/>
            <person name="Gotoh A."/>
            <person name="Gotoh Y."/>
            <person name="Taniguchi I."/>
            <person name="Nakamura K."/>
            <person name="Hayashi T."/>
            <person name="Katayama T."/>
            <person name="Uemura T."/>
            <person name="Hattori Y."/>
        </authorList>
    </citation>
    <scope>NUCLEOTIDE SEQUENCE [LARGE SCALE GENOMIC DNA]</scope>
    <source>
        <strain evidence="5 6">SC-9</strain>
    </source>
</reference>
<keyword evidence="6" id="KW-1185">Reference proteome</keyword>
<protein>
    <recommendedName>
        <fullName evidence="2">Mitochondrial fission process protein 1</fullName>
    </recommendedName>
    <alternativeName>
        <fullName evidence="3">Mitochondrial 18 kDa protein</fullName>
    </alternativeName>
</protein>
<dbReference type="GO" id="GO:0005739">
    <property type="term" value="C:mitochondrion"/>
    <property type="evidence" value="ECO:0007669"/>
    <property type="project" value="TreeGrafter"/>
</dbReference>
<evidence type="ECO:0000313" key="5">
    <source>
        <dbReference type="EMBL" id="GMM35802.1"/>
    </source>
</evidence>
<comment type="similarity">
    <text evidence="1">Belongs to the MTFP1 family.</text>
</comment>
<dbReference type="InterPro" id="IPR019560">
    <property type="entry name" value="Mitochondrial_18_kDa_protein"/>
</dbReference>
<dbReference type="Pfam" id="PF10558">
    <property type="entry name" value="MTP18"/>
    <property type="match status" value="1"/>
</dbReference>
<evidence type="ECO:0000313" key="6">
    <source>
        <dbReference type="Proteomes" id="UP001360560"/>
    </source>
</evidence>
<dbReference type="PANTHER" id="PTHR11001:SF2">
    <property type="entry name" value="MITOCHONDRIAL FISSION PROCESS PROTEIN 1"/>
    <property type="match status" value="1"/>
</dbReference>
<accession>A0AAV5QLZ0</accession>
<evidence type="ECO:0000256" key="1">
    <source>
        <dbReference type="ARBA" id="ARBA00009224"/>
    </source>
</evidence>
<evidence type="ECO:0000256" key="2">
    <source>
        <dbReference type="ARBA" id="ARBA00017835"/>
    </source>
</evidence>
<organism evidence="5 6">
    <name type="scientific">Saccharomycopsis crataegensis</name>
    <dbReference type="NCBI Taxonomy" id="43959"/>
    <lineage>
        <taxon>Eukaryota</taxon>
        <taxon>Fungi</taxon>
        <taxon>Dikarya</taxon>
        <taxon>Ascomycota</taxon>
        <taxon>Saccharomycotina</taxon>
        <taxon>Saccharomycetes</taxon>
        <taxon>Saccharomycopsidaceae</taxon>
        <taxon>Saccharomycopsis</taxon>
    </lineage>
</organism>
<dbReference type="PANTHER" id="PTHR11001">
    <property type="entry name" value="MITOCHONDRIAL FISSION PROCESS PROTEIN 1"/>
    <property type="match status" value="1"/>
</dbReference>